<feature type="domain" description="RsbT co-antagonist protein RsbRD N-terminal" evidence="3">
    <location>
        <begin position="44"/>
        <end position="178"/>
    </location>
</feature>
<feature type="region of interest" description="Disordered" evidence="1">
    <location>
        <begin position="405"/>
        <end position="429"/>
    </location>
</feature>
<accession>A0ABN1SYN0</accession>
<organism evidence="4 5">
    <name type="scientific">Streptomyces thermogriseus</name>
    <dbReference type="NCBI Taxonomy" id="75292"/>
    <lineage>
        <taxon>Bacteria</taxon>
        <taxon>Bacillati</taxon>
        <taxon>Actinomycetota</taxon>
        <taxon>Actinomycetes</taxon>
        <taxon>Kitasatosporales</taxon>
        <taxon>Streptomycetaceae</taxon>
        <taxon>Streptomyces</taxon>
    </lineage>
</organism>
<reference evidence="4 5" key="1">
    <citation type="journal article" date="2019" name="Int. J. Syst. Evol. Microbiol.">
        <title>The Global Catalogue of Microorganisms (GCM) 10K type strain sequencing project: providing services to taxonomists for standard genome sequencing and annotation.</title>
        <authorList>
            <consortium name="The Broad Institute Genomics Platform"/>
            <consortium name="The Broad Institute Genome Sequencing Center for Infectious Disease"/>
            <person name="Wu L."/>
            <person name="Ma J."/>
        </authorList>
    </citation>
    <scope>NUCLEOTIDE SEQUENCE [LARGE SCALE GENOMIC DNA]</scope>
    <source>
        <strain evidence="4 5">JCM 11269</strain>
    </source>
</reference>
<dbReference type="PANTHER" id="PTHR33744:SF1">
    <property type="entry name" value="DNA-BINDING TRANSCRIPTIONAL ACTIVATOR ADER"/>
    <property type="match status" value="1"/>
</dbReference>
<dbReference type="InterPro" id="IPR025751">
    <property type="entry name" value="RsbRD_N_dom"/>
</dbReference>
<gene>
    <name evidence="4" type="ORF">GCM10009564_22760</name>
</gene>
<evidence type="ECO:0000313" key="4">
    <source>
        <dbReference type="EMBL" id="GAA1008928.1"/>
    </source>
</evidence>
<feature type="compositionally biased region" description="Pro residues" evidence="1">
    <location>
        <begin position="1"/>
        <end position="10"/>
    </location>
</feature>
<dbReference type="EMBL" id="BAAAHU010000019">
    <property type="protein sequence ID" value="GAA1008928.1"/>
    <property type="molecule type" value="Genomic_DNA"/>
</dbReference>
<dbReference type="Gene3D" id="1.10.10.2840">
    <property type="entry name" value="PucR C-terminal helix-turn-helix domain"/>
    <property type="match status" value="1"/>
</dbReference>
<keyword evidence="5" id="KW-1185">Reference proteome</keyword>
<dbReference type="Pfam" id="PF13556">
    <property type="entry name" value="HTH_30"/>
    <property type="match status" value="1"/>
</dbReference>
<evidence type="ECO:0000259" key="2">
    <source>
        <dbReference type="Pfam" id="PF13556"/>
    </source>
</evidence>
<dbReference type="Pfam" id="PF14361">
    <property type="entry name" value="RsbRD_N"/>
    <property type="match status" value="1"/>
</dbReference>
<protein>
    <submittedName>
        <fullName evidence="4">Helix-turn-helix domain-containing protein</fullName>
    </submittedName>
</protein>
<proteinExistence type="predicted"/>
<feature type="compositionally biased region" description="Low complexity" evidence="1">
    <location>
        <begin position="11"/>
        <end position="23"/>
    </location>
</feature>
<comment type="caution">
    <text evidence="4">The sequence shown here is derived from an EMBL/GenBank/DDBJ whole genome shotgun (WGS) entry which is preliminary data.</text>
</comment>
<sequence>MHMHNPPSPDPLAAASPAPLEPDGATPVSAELRTLVRDCLDDLDSLVARYVAEVSSFEGYESTVTSDDLRDTARACFELLLRLIGGLPLSEELREVPARLGRRRADQGVPLEQLLRAVRMDFRVLWTAMTERTGPAGLPELTRGAVRVWEAVEFHTVQVHAAYLDQIAVQARERERERTALMGRLLSSDGRDQRLVTQVATLLQVSTQADFTVAVAPPGFQQGLRRAVSALPTGRITHLQQHNGMLVLVAKLPPGEHHPVPSWLDGVPCAVGPVARGLARVPDVVRMAEAIAATLDGGTTGPVTLSEAWMPVAAARLGTMADALADAVLSGLDPLPPHERERLLTAVATYCATGSIAETARVLYCHRNTVLNRLNRFTELTGYRATSPEEAATVLFALHCARNRDGQGPSGGSGRPQDLTSTTSTARRS</sequence>
<evidence type="ECO:0000313" key="5">
    <source>
        <dbReference type="Proteomes" id="UP001501072"/>
    </source>
</evidence>
<name>A0ABN1SYN0_9ACTN</name>
<feature type="domain" description="PucR C-terminal helix-turn-helix" evidence="2">
    <location>
        <begin position="343"/>
        <end position="399"/>
    </location>
</feature>
<feature type="compositionally biased region" description="Polar residues" evidence="1">
    <location>
        <begin position="419"/>
        <end position="429"/>
    </location>
</feature>
<dbReference type="PANTHER" id="PTHR33744">
    <property type="entry name" value="CARBOHYDRATE DIACID REGULATOR"/>
    <property type="match status" value="1"/>
</dbReference>
<dbReference type="InterPro" id="IPR051448">
    <property type="entry name" value="CdaR-like_regulators"/>
</dbReference>
<evidence type="ECO:0000256" key="1">
    <source>
        <dbReference type="SAM" id="MobiDB-lite"/>
    </source>
</evidence>
<evidence type="ECO:0000259" key="3">
    <source>
        <dbReference type="Pfam" id="PF14361"/>
    </source>
</evidence>
<feature type="region of interest" description="Disordered" evidence="1">
    <location>
        <begin position="1"/>
        <end position="26"/>
    </location>
</feature>
<dbReference type="InterPro" id="IPR025736">
    <property type="entry name" value="PucR_C-HTH_dom"/>
</dbReference>
<dbReference type="InterPro" id="IPR042070">
    <property type="entry name" value="PucR_C-HTH_sf"/>
</dbReference>
<dbReference type="Proteomes" id="UP001501072">
    <property type="component" value="Unassembled WGS sequence"/>
</dbReference>